<proteinExistence type="predicted"/>
<dbReference type="EMBL" id="JACIDX010000029">
    <property type="protein sequence ID" value="MBB3957637.1"/>
    <property type="molecule type" value="Genomic_DNA"/>
</dbReference>
<reference evidence="1 2" key="1">
    <citation type="submission" date="2020-08" db="EMBL/GenBank/DDBJ databases">
        <title>Genomic Encyclopedia of Type Strains, Phase IV (KMG-IV): sequencing the most valuable type-strain genomes for metagenomic binning, comparative biology and taxonomic classification.</title>
        <authorList>
            <person name="Goeker M."/>
        </authorList>
    </citation>
    <scope>NUCLEOTIDE SEQUENCE [LARGE SCALE GENOMIC DNA]</scope>
    <source>
        <strain evidence="1 2">DSM 27057</strain>
    </source>
</reference>
<evidence type="ECO:0000313" key="1">
    <source>
        <dbReference type="EMBL" id="MBB3957637.1"/>
    </source>
</evidence>
<dbReference type="AlphaFoldDB" id="A0A7W6CTM1"/>
<keyword evidence="2" id="KW-1185">Reference proteome</keyword>
<gene>
    <name evidence="1" type="ORF">GGR38_004611</name>
</gene>
<protein>
    <submittedName>
        <fullName evidence="1">Uncharacterized protein</fullName>
    </submittedName>
</protein>
<dbReference type="RefSeq" id="WP_183629123.1">
    <property type="nucleotide sequence ID" value="NZ_JACIDX010000029.1"/>
</dbReference>
<sequence>MAIPDTYLALLGVLAEAFERYEGATGHCPVLVGGGAVAVQTQGAFMSGDLDLYAPSDDALETALLHSGFVREERRGRLVGGFYHPDFPEYGVEAISGQLFDGRADKNRLIRVLFHEAKGIVIPSFEDMIADRLGQYAASSQRDQSRLAQARLLFKLAEEIDLSYLRSRIADEGGNFELLEERRASEL</sequence>
<organism evidence="1 2">
    <name type="scientific">Novosphingobium sediminicola</name>
    <dbReference type="NCBI Taxonomy" id="563162"/>
    <lineage>
        <taxon>Bacteria</taxon>
        <taxon>Pseudomonadati</taxon>
        <taxon>Pseudomonadota</taxon>
        <taxon>Alphaproteobacteria</taxon>
        <taxon>Sphingomonadales</taxon>
        <taxon>Sphingomonadaceae</taxon>
        <taxon>Novosphingobium</taxon>
    </lineage>
</organism>
<dbReference type="Proteomes" id="UP000548867">
    <property type="component" value="Unassembled WGS sequence"/>
</dbReference>
<comment type="caution">
    <text evidence="1">The sequence shown here is derived from an EMBL/GenBank/DDBJ whole genome shotgun (WGS) entry which is preliminary data.</text>
</comment>
<evidence type="ECO:0000313" key="2">
    <source>
        <dbReference type="Proteomes" id="UP000548867"/>
    </source>
</evidence>
<accession>A0A7W6CTM1</accession>
<name>A0A7W6CTM1_9SPHN</name>